<dbReference type="OrthoDB" id="9800873at2"/>
<dbReference type="GO" id="GO:0005886">
    <property type="term" value="C:plasma membrane"/>
    <property type="evidence" value="ECO:0007669"/>
    <property type="project" value="UniProtKB-SubCell"/>
</dbReference>
<feature type="transmembrane region" description="Helical" evidence="8">
    <location>
        <begin position="6"/>
        <end position="26"/>
    </location>
</feature>
<dbReference type="Proteomes" id="UP000266483">
    <property type="component" value="Unassembled WGS sequence"/>
</dbReference>
<feature type="transmembrane region" description="Helical" evidence="8">
    <location>
        <begin position="80"/>
        <end position="97"/>
    </location>
</feature>
<feature type="transmembrane region" description="Helical" evidence="8">
    <location>
        <begin position="197"/>
        <end position="218"/>
    </location>
</feature>
<dbReference type="PANTHER" id="PTHR30269:SF32">
    <property type="entry name" value="MEMBRANE TRANSPORTER PROTEIN-RELATED"/>
    <property type="match status" value="1"/>
</dbReference>
<evidence type="ECO:0000313" key="11">
    <source>
        <dbReference type="Proteomes" id="UP000266206"/>
    </source>
</evidence>
<comment type="similarity">
    <text evidence="2 8">Belongs to the 4-toluene sulfonate uptake permease (TSUP) (TC 2.A.102) family.</text>
</comment>
<accession>A0A3A1YUZ7</accession>
<keyword evidence="4 8" id="KW-1003">Cell membrane</keyword>
<evidence type="ECO:0000256" key="3">
    <source>
        <dbReference type="ARBA" id="ARBA00022448"/>
    </source>
</evidence>
<proteinExistence type="inferred from homology"/>
<keyword evidence="3" id="KW-0813">Transport</keyword>
<feature type="transmembrane region" description="Helical" evidence="8">
    <location>
        <begin position="135"/>
        <end position="165"/>
    </location>
</feature>
<dbReference type="EMBL" id="NQOU01000002">
    <property type="protein sequence ID" value="RII83036.1"/>
    <property type="molecule type" value="Genomic_DNA"/>
</dbReference>
<keyword evidence="5 8" id="KW-0812">Transmembrane</keyword>
<dbReference type="PANTHER" id="PTHR30269">
    <property type="entry name" value="TRANSMEMBRANE PROTEIN YFCA"/>
    <property type="match status" value="1"/>
</dbReference>
<evidence type="ECO:0000256" key="6">
    <source>
        <dbReference type="ARBA" id="ARBA00022989"/>
    </source>
</evidence>
<evidence type="ECO:0000313" key="12">
    <source>
        <dbReference type="Proteomes" id="UP000266483"/>
    </source>
</evidence>
<evidence type="ECO:0000313" key="10">
    <source>
        <dbReference type="EMBL" id="RIY41341.1"/>
    </source>
</evidence>
<keyword evidence="12" id="KW-1185">Reference proteome</keyword>
<dbReference type="InterPro" id="IPR002781">
    <property type="entry name" value="TM_pro_TauE-like"/>
</dbReference>
<dbReference type="Pfam" id="PF01925">
    <property type="entry name" value="TauE"/>
    <property type="match status" value="1"/>
</dbReference>
<organism evidence="10 11">
    <name type="scientific">Neopusillimonas maritima</name>
    <dbReference type="NCBI Taxonomy" id="2026239"/>
    <lineage>
        <taxon>Bacteria</taxon>
        <taxon>Pseudomonadati</taxon>
        <taxon>Pseudomonadota</taxon>
        <taxon>Betaproteobacteria</taxon>
        <taxon>Burkholderiales</taxon>
        <taxon>Alcaligenaceae</taxon>
        <taxon>Neopusillimonas</taxon>
    </lineage>
</organism>
<protein>
    <recommendedName>
        <fullName evidence="8">Probable membrane transporter protein</fullName>
    </recommendedName>
</protein>
<dbReference type="EMBL" id="NQYH01000004">
    <property type="protein sequence ID" value="RIY41341.1"/>
    <property type="molecule type" value="Genomic_DNA"/>
</dbReference>
<evidence type="ECO:0000256" key="1">
    <source>
        <dbReference type="ARBA" id="ARBA00004651"/>
    </source>
</evidence>
<gene>
    <name evidence="9" type="ORF">CJO09_05320</name>
    <name evidence="10" type="ORF">CJP73_07375</name>
</gene>
<dbReference type="RefSeq" id="WP_119441444.1">
    <property type="nucleotide sequence ID" value="NZ_CP170494.1"/>
</dbReference>
<dbReference type="AlphaFoldDB" id="A0A3A1YUZ7"/>
<sequence>MLLTELDWSWLVWIGVGAIFVVGGIVKGTMGVGLPTVVLPMLSLVVPGTQAMGLLVMPVLLSNFWQAIEGGNWRYSLRRFGSVIGVQLLFTVATVKLTAGFSVAFFNVVVAVAVLSAVGLMFVRPREIRPEQERWMGPVVGAIAGVMGGVSTLTGPIIITYLMALRLKREEFIASISIIYLLGSLPTYIAMLWYGRFGFNEVALSALALLPMFVGLRFGKAIRRFLSEIAFRRVLIGFLVILALMLVVKSV</sequence>
<evidence type="ECO:0000256" key="7">
    <source>
        <dbReference type="ARBA" id="ARBA00023136"/>
    </source>
</evidence>
<evidence type="ECO:0000313" key="9">
    <source>
        <dbReference type="EMBL" id="RII83036.1"/>
    </source>
</evidence>
<evidence type="ECO:0000256" key="2">
    <source>
        <dbReference type="ARBA" id="ARBA00009142"/>
    </source>
</evidence>
<reference evidence="11 12" key="1">
    <citation type="submission" date="2017-08" db="EMBL/GenBank/DDBJ databases">
        <title>Pusillimonas indicus sp. nov., a member of the family Alcaligenaceae isolated from surface seawater.</title>
        <authorList>
            <person name="Li J."/>
        </authorList>
    </citation>
    <scope>NUCLEOTIDE SEQUENCE [LARGE SCALE GENOMIC DNA]</scope>
    <source>
        <strain evidence="9 12">17-4A</strain>
        <strain evidence="10 11">L52-1-41</strain>
    </source>
</reference>
<keyword evidence="7 8" id="KW-0472">Membrane</keyword>
<evidence type="ECO:0000256" key="8">
    <source>
        <dbReference type="RuleBase" id="RU363041"/>
    </source>
</evidence>
<feature type="transmembrane region" description="Helical" evidence="8">
    <location>
        <begin position="38"/>
        <end position="60"/>
    </location>
</feature>
<comment type="subcellular location">
    <subcellularLocation>
        <location evidence="1 8">Cell membrane</location>
        <topology evidence="1 8">Multi-pass membrane protein</topology>
    </subcellularLocation>
</comment>
<feature type="transmembrane region" description="Helical" evidence="8">
    <location>
        <begin position="172"/>
        <end position="191"/>
    </location>
</feature>
<keyword evidence="6 8" id="KW-1133">Transmembrane helix</keyword>
<feature type="transmembrane region" description="Helical" evidence="8">
    <location>
        <begin position="104"/>
        <end position="123"/>
    </location>
</feature>
<evidence type="ECO:0000256" key="4">
    <source>
        <dbReference type="ARBA" id="ARBA00022475"/>
    </source>
</evidence>
<comment type="caution">
    <text evidence="10">The sequence shown here is derived from an EMBL/GenBank/DDBJ whole genome shotgun (WGS) entry which is preliminary data.</text>
</comment>
<dbReference type="InterPro" id="IPR052017">
    <property type="entry name" value="TSUP"/>
</dbReference>
<feature type="transmembrane region" description="Helical" evidence="8">
    <location>
        <begin position="230"/>
        <end position="248"/>
    </location>
</feature>
<evidence type="ECO:0000256" key="5">
    <source>
        <dbReference type="ARBA" id="ARBA00022692"/>
    </source>
</evidence>
<dbReference type="Proteomes" id="UP000266206">
    <property type="component" value="Unassembled WGS sequence"/>
</dbReference>
<name>A0A3A1YUZ7_9BURK</name>